<reference evidence="4" key="1">
    <citation type="submission" date="2016-01" db="EMBL/GenBank/DDBJ databases">
        <title>Draft genome of Chromobacterium sp. F49.</title>
        <authorList>
            <person name="Hong K.W."/>
        </authorList>
    </citation>
    <scope>NUCLEOTIDE SEQUENCE [LARGE SCALE GENOMIC DNA]</scope>
    <source>
        <strain evidence="4">P7IIIA</strain>
    </source>
</reference>
<dbReference type="Gene3D" id="3.40.250.10">
    <property type="entry name" value="Rhodanese-like domain"/>
    <property type="match status" value="1"/>
</dbReference>
<dbReference type="PANTHER" id="PTHR43268:SF3">
    <property type="entry name" value="RHODANESE-LIKE DOMAIN-CONTAINING PROTEIN 7-RELATED"/>
    <property type="match status" value="1"/>
</dbReference>
<dbReference type="PROSITE" id="PS50206">
    <property type="entry name" value="RHODANESE_3"/>
    <property type="match status" value="1"/>
</dbReference>
<dbReference type="EC" id="1.14.-.-" evidence="1"/>
<dbReference type="Proteomes" id="UP000076567">
    <property type="component" value="Unassembled WGS sequence"/>
</dbReference>
<dbReference type="SMART" id="SM00450">
    <property type="entry name" value="RHOD"/>
    <property type="match status" value="1"/>
</dbReference>
<dbReference type="Pfam" id="PF12368">
    <property type="entry name" value="Rhodanese_C"/>
    <property type="match status" value="1"/>
</dbReference>
<comment type="function">
    <text evidence="1">Catalyzes oxygen-dependent 5-hydroxyuridine (ho5U) modification at position 34 in tRNAs.</text>
</comment>
<dbReference type="OrthoDB" id="9778326at2"/>
<dbReference type="SUPFAM" id="SSF52821">
    <property type="entry name" value="Rhodanese/Cell cycle control phosphatase"/>
    <property type="match status" value="1"/>
</dbReference>
<keyword evidence="4" id="KW-1185">Reference proteome</keyword>
<keyword evidence="1" id="KW-0819">tRNA processing</keyword>
<keyword evidence="1" id="KW-0560">Oxidoreductase</keyword>
<dbReference type="InterPro" id="IPR040503">
    <property type="entry name" value="TRHO_N"/>
</dbReference>
<dbReference type="AlphaFoldDB" id="A0A161RR52"/>
<dbReference type="Pfam" id="PF17773">
    <property type="entry name" value="UPF0176_N"/>
    <property type="match status" value="1"/>
</dbReference>
<dbReference type="EMBL" id="LRFC01000023">
    <property type="protein sequence ID" value="KZE66193.1"/>
    <property type="molecule type" value="Genomic_DNA"/>
</dbReference>
<comment type="catalytic activity">
    <reaction evidence="1">
        <text>uridine(34) in tRNA + AH2 + O2 = 5-hydroxyuridine(34) in tRNA + A + H2O</text>
        <dbReference type="Rhea" id="RHEA:64224"/>
        <dbReference type="Rhea" id="RHEA-COMP:11727"/>
        <dbReference type="Rhea" id="RHEA-COMP:13381"/>
        <dbReference type="ChEBI" id="CHEBI:13193"/>
        <dbReference type="ChEBI" id="CHEBI:15377"/>
        <dbReference type="ChEBI" id="CHEBI:15379"/>
        <dbReference type="ChEBI" id="CHEBI:17499"/>
        <dbReference type="ChEBI" id="CHEBI:65315"/>
        <dbReference type="ChEBI" id="CHEBI:136877"/>
    </reaction>
</comment>
<dbReference type="InterPro" id="IPR022111">
    <property type="entry name" value="Rhodanese_C"/>
</dbReference>
<accession>A0A161RR52</accession>
<dbReference type="GO" id="GO:0006400">
    <property type="term" value="P:tRNA modification"/>
    <property type="evidence" value="ECO:0007669"/>
    <property type="project" value="UniProtKB-UniRule"/>
</dbReference>
<dbReference type="PANTHER" id="PTHR43268">
    <property type="entry name" value="THIOSULFATE SULFURTRANSFERASE/RHODANESE-LIKE DOMAIN-CONTAINING PROTEIN 2"/>
    <property type="match status" value="1"/>
</dbReference>
<comment type="caution">
    <text evidence="3">The sequence shown here is derived from an EMBL/GenBank/DDBJ whole genome shotgun (WGS) entry which is preliminary data.</text>
</comment>
<dbReference type="InterPro" id="IPR020936">
    <property type="entry name" value="TrhO"/>
</dbReference>
<dbReference type="NCBIfam" id="NF001135">
    <property type="entry name" value="PRK00142.1-3"/>
    <property type="match status" value="1"/>
</dbReference>
<evidence type="ECO:0000313" key="3">
    <source>
        <dbReference type="EMBL" id="KZE66193.1"/>
    </source>
</evidence>
<dbReference type="Gene3D" id="3.30.70.100">
    <property type="match status" value="1"/>
</dbReference>
<evidence type="ECO:0000256" key="1">
    <source>
        <dbReference type="HAMAP-Rule" id="MF_00469"/>
    </source>
</evidence>
<name>A0A161RR52_9BACL</name>
<dbReference type="InterPro" id="IPR036873">
    <property type="entry name" value="Rhodanese-like_dom_sf"/>
</dbReference>
<evidence type="ECO:0000259" key="2">
    <source>
        <dbReference type="PROSITE" id="PS50206"/>
    </source>
</evidence>
<feature type="domain" description="Rhodanese" evidence="2">
    <location>
        <begin position="123"/>
        <end position="214"/>
    </location>
</feature>
<sequence length="307" mass="35724">MKFQVLLYYKYVSIENPEEFKEEHLALCKEIGLKGRILVAHEGINGTVSGSVDQTEKYMQVMKKDPRFSDTVFKIEQSNDHVFKKMKVRVRPELVHLNLEDDVNPNELTGKHLSPKEWLEAIKQEDVVILDARNTYEYDLGHFKNAIRPDVETFRELPQWVRENFSQFKDKKVLTYCTGGIRCEKFSGFLVKEGFKDVSQLEGGIISYGYDEEVKGKLWDGKCYVFDERISVPVNRSGEETVVGKCYHCGEPEERYVKCGNPECNAHLLMCEECEHEHKRSCSKECKEHPWNRYIKECEAESESSPL</sequence>
<protein>
    <recommendedName>
        <fullName evidence="1">tRNA uridine(34) hydroxylase</fullName>
        <ecNumber evidence="1">1.14.-.-</ecNumber>
    </recommendedName>
    <alternativeName>
        <fullName evidence="1">tRNA hydroxylation protein O</fullName>
    </alternativeName>
</protein>
<evidence type="ECO:0000313" key="4">
    <source>
        <dbReference type="Proteomes" id="UP000076567"/>
    </source>
</evidence>
<comment type="similarity">
    <text evidence="1">Belongs to the TrhO family.</text>
</comment>
<dbReference type="HAMAP" id="MF_00469">
    <property type="entry name" value="TrhO"/>
    <property type="match status" value="1"/>
</dbReference>
<dbReference type="CDD" id="cd01518">
    <property type="entry name" value="RHOD_YceA"/>
    <property type="match status" value="1"/>
</dbReference>
<gene>
    <name evidence="1" type="primary">trhO</name>
    <name evidence="3" type="ORF">AWM68_07425</name>
</gene>
<dbReference type="GO" id="GO:0016705">
    <property type="term" value="F:oxidoreductase activity, acting on paired donors, with incorporation or reduction of molecular oxygen"/>
    <property type="evidence" value="ECO:0007669"/>
    <property type="project" value="UniProtKB-UniRule"/>
</dbReference>
<dbReference type="InterPro" id="IPR001763">
    <property type="entry name" value="Rhodanese-like_dom"/>
</dbReference>
<dbReference type="RefSeq" id="WP_066241698.1">
    <property type="nucleotide sequence ID" value="NZ_LRFC01000023.1"/>
</dbReference>
<proteinExistence type="inferred from homology"/>
<dbReference type="Pfam" id="PF00581">
    <property type="entry name" value="Rhodanese"/>
    <property type="match status" value="1"/>
</dbReference>
<organism evidence="3 4">
    <name type="scientific">Fictibacillus phosphorivorans</name>
    <dbReference type="NCBI Taxonomy" id="1221500"/>
    <lineage>
        <taxon>Bacteria</taxon>
        <taxon>Bacillati</taxon>
        <taxon>Bacillota</taxon>
        <taxon>Bacilli</taxon>
        <taxon>Bacillales</taxon>
        <taxon>Fictibacillaceae</taxon>
        <taxon>Fictibacillus</taxon>
    </lineage>
</organism>